<name>A0A9P5PE11_9AGAR</name>
<evidence type="ECO:0000313" key="2">
    <source>
        <dbReference type="Proteomes" id="UP000772434"/>
    </source>
</evidence>
<accession>A0A9P5PE11</accession>
<dbReference type="Proteomes" id="UP000772434">
    <property type="component" value="Unassembled WGS sequence"/>
</dbReference>
<proteinExistence type="predicted"/>
<reference evidence="1" key="1">
    <citation type="submission" date="2020-11" db="EMBL/GenBank/DDBJ databases">
        <authorList>
            <consortium name="DOE Joint Genome Institute"/>
            <person name="Ahrendt S."/>
            <person name="Riley R."/>
            <person name="Andreopoulos W."/>
            <person name="Labutti K."/>
            <person name="Pangilinan J."/>
            <person name="Ruiz-Duenas F.J."/>
            <person name="Barrasa J.M."/>
            <person name="Sanchez-Garcia M."/>
            <person name="Camarero S."/>
            <person name="Miyauchi S."/>
            <person name="Serrano A."/>
            <person name="Linde D."/>
            <person name="Babiker R."/>
            <person name="Drula E."/>
            <person name="Ayuso-Fernandez I."/>
            <person name="Pacheco R."/>
            <person name="Padilla G."/>
            <person name="Ferreira P."/>
            <person name="Barriuso J."/>
            <person name="Kellner H."/>
            <person name="Castanera R."/>
            <person name="Alfaro M."/>
            <person name="Ramirez L."/>
            <person name="Pisabarro A.G."/>
            <person name="Kuo A."/>
            <person name="Tritt A."/>
            <person name="Lipzen A."/>
            <person name="He G."/>
            <person name="Yan M."/>
            <person name="Ng V."/>
            <person name="Cullen D."/>
            <person name="Martin F."/>
            <person name="Rosso M.-N."/>
            <person name="Henrissat B."/>
            <person name="Hibbett D."/>
            <person name="Martinez A.T."/>
            <person name="Grigoriev I.V."/>
        </authorList>
    </citation>
    <scope>NUCLEOTIDE SEQUENCE</scope>
    <source>
        <strain evidence="1">AH 40177</strain>
    </source>
</reference>
<dbReference type="EMBL" id="JADNRY010000197">
    <property type="protein sequence ID" value="KAF9061584.1"/>
    <property type="molecule type" value="Genomic_DNA"/>
</dbReference>
<protein>
    <submittedName>
        <fullName evidence="1">Uncharacterized protein</fullName>
    </submittedName>
</protein>
<dbReference type="AlphaFoldDB" id="A0A9P5PE11"/>
<keyword evidence="2" id="KW-1185">Reference proteome</keyword>
<sequence>LHRSSALGGGSRSVVQIAKEIFNSSFRHLNKNQKKQVYDSQDSEQTWRNNHRCMNCRSTSCLQVSVDVTPTGRILPCSECQKVLSSKHFRSVLNHKAVNPENYKHVNERFRNTLLAHQWAEAKGLKELIESAVRLCILINEDSIYTRFAQGAIAGKYDDCGVFLGLLDAMVKKQDKEERGVGMQNFQYRPDWDQFMHIAS</sequence>
<evidence type="ECO:0000313" key="1">
    <source>
        <dbReference type="EMBL" id="KAF9061584.1"/>
    </source>
</evidence>
<organism evidence="1 2">
    <name type="scientific">Rhodocollybia butyracea</name>
    <dbReference type="NCBI Taxonomy" id="206335"/>
    <lineage>
        <taxon>Eukaryota</taxon>
        <taxon>Fungi</taxon>
        <taxon>Dikarya</taxon>
        <taxon>Basidiomycota</taxon>
        <taxon>Agaricomycotina</taxon>
        <taxon>Agaricomycetes</taxon>
        <taxon>Agaricomycetidae</taxon>
        <taxon>Agaricales</taxon>
        <taxon>Marasmiineae</taxon>
        <taxon>Omphalotaceae</taxon>
        <taxon>Rhodocollybia</taxon>
    </lineage>
</organism>
<gene>
    <name evidence="1" type="ORF">BDP27DRAFT_1182177</name>
</gene>
<dbReference type="OrthoDB" id="73076at2759"/>
<feature type="non-terminal residue" evidence="1">
    <location>
        <position position="200"/>
    </location>
</feature>
<feature type="non-terminal residue" evidence="1">
    <location>
        <position position="1"/>
    </location>
</feature>
<comment type="caution">
    <text evidence="1">The sequence shown here is derived from an EMBL/GenBank/DDBJ whole genome shotgun (WGS) entry which is preliminary data.</text>
</comment>